<feature type="compositionally biased region" description="Low complexity" evidence="2">
    <location>
        <begin position="151"/>
        <end position="169"/>
    </location>
</feature>
<dbReference type="InterPro" id="IPR013538">
    <property type="entry name" value="ASHA1/2-like_C"/>
</dbReference>
<evidence type="ECO:0000313" key="5">
    <source>
        <dbReference type="EMBL" id="WAQ89773.1"/>
    </source>
</evidence>
<evidence type="ECO:0000313" key="6">
    <source>
        <dbReference type="Proteomes" id="UP001164743"/>
    </source>
</evidence>
<dbReference type="SUPFAM" id="SSF55961">
    <property type="entry name" value="Bet v1-like"/>
    <property type="match status" value="1"/>
</dbReference>
<feature type="compositionally biased region" description="Low complexity" evidence="2">
    <location>
        <begin position="178"/>
        <end position="188"/>
    </location>
</feature>
<feature type="transmembrane region" description="Helical" evidence="3">
    <location>
        <begin position="364"/>
        <end position="389"/>
    </location>
</feature>
<dbReference type="PANTHER" id="PTHR13009">
    <property type="entry name" value="HEAT SHOCK PROTEIN 90 HSP90 CO-CHAPERONE AHA-1"/>
    <property type="match status" value="1"/>
</dbReference>
<dbReference type="InterPro" id="IPR036338">
    <property type="entry name" value="Aha1"/>
</dbReference>
<gene>
    <name evidence="5" type="ORF">PtA15_11A464</name>
</gene>
<keyword evidence="3" id="KW-0472">Membrane</keyword>
<accession>A0ABY7CZL8</accession>
<dbReference type="InterPro" id="IPR023393">
    <property type="entry name" value="START-like_dom_sf"/>
</dbReference>
<dbReference type="CDD" id="cd08892">
    <property type="entry name" value="SRPBCC_Aha1"/>
    <property type="match status" value="1"/>
</dbReference>
<dbReference type="InterPro" id="IPR015310">
    <property type="entry name" value="AHSA1-like_N"/>
</dbReference>
<dbReference type="Pfam" id="PF09229">
    <property type="entry name" value="Aha1_N"/>
    <property type="match status" value="1"/>
</dbReference>
<keyword evidence="3" id="KW-1133">Transmembrane helix</keyword>
<evidence type="ECO:0000256" key="3">
    <source>
        <dbReference type="SAM" id="Phobius"/>
    </source>
</evidence>
<evidence type="ECO:0000256" key="2">
    <source>
        <dbReference type="SAM" id="MobiDB-lite"/>
    </source>
</evidence>
<dbReference type="GeneID" id="77802270"/>
<dbReference type="Proteomes" id="UP001164743">
    <property type="component" value="Chromosome 11A"/>
</dbReference>
<comment type="similarity">
    <text evidence="1">Belongs to the AHA1 family.</text>
</comment>
<feature type="domain" description="Activator of Hsp90 ATPase AHSA1-like N-terminal" evidence="4">
    <location>
        <begin position="21"/>
        <end position="144"/>
    </location>
</feature>
<dbReference type="SMART" id="SM01000">
    <property type="entry name" value="Aha1_N"/>
    <property type="match status" value="1"/>
</dbReference>
<keyword evidence="3" id="KW-0812">Transmembrane</keyword>
<evidence type="ECO:0000256" key="1">
    <source>
        <dbReference type="ARBA" id="ARBA00006817"/>
    </source>
</evidence>
<sequence>MSNFITNYHWRQVLAFYLLSTKDLSRWAKDWFDEKLLSIGELDGLKVESISTFEGDCELGMRKAKLITIYDLRITVRWSGQGSSGTLTIPEISHDMVESDYVFDGALDSGGKTEVESQAKKSLGPAMCKIFQAFPKAIIDAHGAGFYKENGMSPSETPGGSGTSTPQPTAGNLQTKSAPTAAPVPVDDPSTKTSKGDVVNTSSVRIDGQFMCSASDLFDFLTDESKIPMWSRNPAKMKPEVGAEMSLFGGNVTGKVVSVERPKEFVTTWRAPTWPSGHFGKLKTSLAEGSDSTKLELHLTGVPVGTEEETERNLDIFYLRSLKQIGLATASTFSAHSSLNPSRQRRRSPSPPDFPTPIIPPSRWSLLLTSAIPMSLSIGLILALGVAIWKGPTGDSWRNSDK</sequence>
<evidence type="ECO:0000259" key="4">
    <source>
        <dbReference type="SMART" id="SM01000"/>
    </source>
</evidence>
<dbReference type="SUPFAM" id="SSF103111">
    <property type="entry name" value="Activator of Hsp90 ATPase, Aha1"/>
    <property type="match status" value="1"/>
</dbReference>
<proteinExistence type="inferred from homology"/>
<protein>
    <recommendedName>
        <fullName evidence="4">Activator of Hsp90 ATPase AHSA1-like N-terminal domain-containing protein</fullName>
    </recommendedName>
</protein>
<keyword evidence="6" id="KW-1185">Reference proteome</keyword>
<reference evidence="5" key="1">
    <citation type="submission" date="2022-10" db="EMBL/GenBank/DDBJ databases">
        <title>Puccinia triticina Genome sequencing and assembly.</title>
        <authorList>
            <person name="Li C."/>
        </authorList>
    </citation>
    <scope>NUCLEOTIDE SEQUENCE</scope>
    <source>
        <strain evidence="5">Pt15</strain>
    </source>
</reference>
<name>A0ABY7CZL8_9BASI</name>
<dbReference type="Gene3D" id="3.15.10.20">
    <property type="entry name" value="Activator of Hsp90 ATPase Aha1, N-terminal domain"/>
    <property type="match status" value="1"/>
</dbReference>
<feature type="region of interest" description="Disordered" evidence="2">
    <location>
        <begin position="149"/>
        <end position="198"/>
    </location>
</feature>
<dbReference type="RefSeq" id="XP_053025328.1">
    <property type="nucleotide sequence ID" value="XM_053161375.1"/>
</dbReference>
<dbReference type="PANTHER" id="PTHR13009:SF22">
    <property type="entry name" value="LD43819P"/>
    <property type="match status" value="1"/>
</dbReference>
<feature type="region of interest" description="Disordered" evidence="2">
    <location>
        <begin position="336"/>
        <end position="356"/>
    </location>
</feature>
<dbReference type="EMBL" id="CP110431">
    <property type="protein sequence ID" value="WAQ89773.1"/>
    <property type="molecule type" value="Genomic_DNA"/>
</dbReference>
<dbReference type="Pfam" id="PF08327">
    <property type="entry name" value="AHSA1"/>
    <property type="match status" value="1"/>
</dbReference>
<dbReference type="Gene3D" id="3.30.530.20">
    <property type="match status" value="1"/>
</dbReference>
<organism evidence="5 6">
    <name type="scientific">Puccinia triticina</name>
    <dbReference type="NCBI Taxonomy" id="208348"/>
    <lineage>
        <taxon>Eukaryota</taxon>
        <taxon>Fungi</taxon>
        <taxon>Dikarya</taxon>
        <taxon>Basidiomycota</taxon>
        <taxon>Pucciniomycotina</taxon>
        <taxon>Pucciniomycetes</taxon>
        <taxon>Pucciniales</taxon>
        <taxon>Pucciniaceae</taxon>
        <taxon>Puccinia</taxon>
    </lineage>
</organism>